<dbReference type="PROSITE" id="PS50977">
    <property type="entry name" value="HTH_TETR_2"/>
    <property type="match status" value="1"/>
</dbReference>
<dbReference type="InterPro" id="IPR001647">
    <property type="entry name" value="HTH_TetR"/>
</dbReference>
<keyword evidence="1" id="KW-0805">Transcription regulation</keyword>
<dbReference type="Proteomes" id="UP001296873">
    <property type="component" value="Unassembled WGS sequence"/>
</dbReference>
<feature type="domain" description="HTH tetR-type" evidence="6">
    <location>
        <begin position="17"/>
        <end position="77"/>
    </location>
</feature>
<evidence type="ECO:0000313" key="8">
    <source>
        <dbReference type="Proteomes" id="UP001296873"/>
    </source>
</evidence>
<comment type="caution">
    <text evidence="7">The sequence shown here is derived from an EMBL/GenBank/DDBJ whole genome shotgun (WGS) entry which is preliminary data.</text>
</comment>
<keyword evidence="8" id="KW-1185">Reference proteome</keyword>
<dbReference type="RefSeq" id="WP_200343824.1">
    <property type="nucleotide sequence ID" value="NZ_NRRL01000157.1"/>
</dbReference>
<dbReference type="InterPro" id="IPR009057">
    <property type="entry name" value="Homeodomain-like_sf"/>
</dbReference>
<sequence length="279" mass="29694">MAQAASGPQAAGAAARRIDLAELAEHALAIADDRGWNGVALREVAKRAGLSLAALYRHCPSKWALIRAYARRIDDQVADSIEPEDLEEPARDRLFEVLMNRFDALGDHKPAIRSILDCTLRDPGQAFGGYTQLRRSMTRMLEAADISTSGVRGELRINGLGGVYLLALRTWLDDDSADLSKTMAALDGYLRRVERPAEVLEGRERARDVVRDAVKDSPVGRGLSRMVTAGGGDDASGPVIEGAATEVPDPPGADPRDDGAGGGGPLDDPRRGPGSAAVH</sequence>
<evidence type="ECO:0000256" key="4">
    <source>
        <dbReference type="PROSITE-ProRule" id="PRU00335"/>
    </source>
</evidence>
<dbReference type="InterPro" id="IPR050109">
    <property type="entry name" value="HTH-type_TetR-like_transc_reg"/>
</dbReference>
<reference evidence="7 8" key="1">
    <citation type="journal article" date="2020" name="Microorganisms">
        <title>Osmotic Adaptation and Compatible Solute Biosynthesis of Phototrophic Bacteria as Revealed from Genome Analyses.</title>
        <authorList>
            <person name="Imhoff J.F."/>
            <person name="Rahn T."/>
            <person name="Kunzel S."/>
            <person name="Keller A."/>
            <person name="Neulinger S.C."/>
        </authorList>
    </citation>
    <scope>NUCLEOTIDE SEQUENCE [LARGE SCALE GENOMIC DNA]</scope>
    <source>
        <strain evidence="7 8">DSM 9895</strain>
    </source>
</reference>
<evidence type="ECO:0000259" key="6">
    <source>
        <dbReference type="PROSITE" id="PS50977"/>
    </source>
</evidence>
<gene>
    <name evidence="7" type="ORF">CKO28_24710</name>
</gene>
<evidence type="ECO:0000256" key="5">
    <source>
        <dbReference type="SAM" id="MobiDB-lite"/>
    </source>
</evidence>
<protein>
    <recommendedName>
        <fullName evidence="6">HTH tetR-type domain-containing protein</fullName>
    </recommendedName>
</protein>
<feature type="DNA-binding region" description="H-T-H motif" evidence="4">
    <location>
        <begin position="40"/>
        <end position="59"/>
    </location>
</feature>
<keyword evidence="2 4" id="KW-0238">DNA-binding</keyword>
<feature type="region of interest" description="Disordered" evidence="5">
    <location>
        <begin position="221"/>
        <end position="279"/>
    </location>
</feature>
<evidence type="ECO:0000256" key="2">
    <source>
        <dbReference type="ARBA" id="ARBA00023125"/>
    </source>
</evidence>
<organism evidence="7 8">
    <name type="scientific">Rhodovibrio sodomensis</name>
    <dbReference type="NCBI Taxonomy" id="1088"/>
    <lineage>
        <taxon>Bacteria</taxon>
        <taxon>Pseudomonadati</taxon>
        <taxon>Pseudomonadota</taxon>
        <taxon>Alphaproteobacteria</taxon>
        <taxon>Rhodospirillales</taxon>
        <taxon>Rhodovibrionaceae</taxon>
        <taxon>Rhodovibrio</taxon>
    </lineage>
</organism>
<evidence type="ECO:0000313" key="7">
    <source>
        <dbReference type="EMBL" id="MBK1671208.1"/>
    </source>
</evidence>
<dbReference type="Pfam" id="PF00440">
    <property type="entry name" value="TetR_N"/>
    <property type="match status" value="1"/>
</dbReference>
<dbReference type="SUPFAM" id="SSF46689">
    <property type="entry name" value="Homeodomain-like"/>
    <property type="match status" value="1"/>
</dbReference>
<dbReference type="EMBL" id="NRRL01000157">
    <property type="protein sequence ID" value="MBK1671208.1"/>
    <property type="molecule type" value="Genomic_DNA"/>
</dbReference>
<dbReference type="PANTHER" id="PTHR30055">
    <property type="entry name" value="HTH-TYPE TRANSCRIPTIONAL REGULATOR RUTR"/>
    <property type="match status" value="1"/>
</dbReference>
<dbReference type="PANTHER" id="PTHR30055:SF234">
    <property type="entry name" value="HTH-TYPE TRANSCRIPTIONAL REGULATOR BETI"/>
    <property type="match status" value="1"/>
</dbReference>
<keyword evidence="3" id="KW-0804">Transcription</keyword>
<name>A0ABS1DNX7_9PROT</name>
<proteinExistence type="predicted"/>
<evidence type="ECO:0000256" key="3">
    <source>
        <dbReference type="ARBA" id="ARBA00023163"/>
    </source>
</evidence>
<accession>A0ABS1DNX7</accession>
<dbReference type="Gene3D" id="1.10.357.10">
    <property type="entry name" value="Tetracycline Repressor, domain 2"/>
    <property type="match status" value="1"/>
</dbReference>
<evidence type="ECO:0000256" key="1">
    <source>
        <dbReference type="ARBA" id="ARBA00023015"/>
    </source>
</evidence>